<dbReference type="InterPro" id="IPR011053">
    <property type="entry name" value="Single_hybrid_motif"/>
</dbReference>
<dbReference type="InterPro" id="IPR050266">
    <property type="entry name" value="AB_hydrolase_sf"/>
</dbReference>
<dbReference type="Pfam" id="PF00364">
    <property type="entry name" value="Biotin_lipoyl"/>
    <property type="match status" value="1"/>
</dbReference>
<comment type="cofactor">
    <cofactor evidence="1">
        <name>(R)-lipoate</name>
        <dbReference type="ChEBI" id="CHEBI:83088"/>
    </cofactor>
</comment>
<evidence type="ECO:0000256" key="3">
    <source>
        <dbReference type="ARBA" id="ARBA00022823"/>
    </source>
</evidence>
<dbReference type="GO" id="GO:0016020">
    <property type="term" value="C:membrane"/>
    <property type="evidence" value="ECO:0007669"/>
    <property type="project" value="TreeGrafter"/>
</dbReference>
<evidence type="ECO:0000313" key="7">
    <source>
        <dbReference type="EMBL" id="GGG87739.1"/>
    </source>
</evidence>
<organism evidence="7 8">
    <name type="scientific">Salipiger pallidus</name>
    <dbReference type="NCBI Taxonomy" id="1775170"/>
    <lineage>
        <taxon>Bacteria</taxon>
        <taxon>Pseudomonadati</taxon>
        <taxon>Pseudomonadota</taxon>
        <taxon>Alphaproteobacteria</taxon>
        <taxon>Rhodobacterales</taxon>
        <taxon>Roseobacteraceae</taxon>
        <taxon>Salipiger</taxon>
    </lineage>
</organism>
<feature type="domain" description="Lipoyl-binding" evidence="5">
    <location>
        <begin position="2"/>
        <end position="79"/>
    </location>
</feature>
<dbReference type="InterPro" id="IPR000089">
    <property type="entry name" value="Biotin_lipoyl"/>
</dbReference>
<dbReference type="InterPro" id="IPR036625">
    <property type="entry name" value="E3-bd_dom_sf"/>
</dbReference>
<accession>A0A8J3EJT1</accession>
<gene>
    <name evidence="7" type="ORF">GCM10011415_42930</name>
</gene>
<sequence length="439" mass="46175">MPVEVIMPKVDMDMASGKVMSWHIEIGQSVEKGEPLFDIETDKAAMEVEAPATGILHHAAPEGAEIPIGKAVAWLYAEGEEVGEQPAPFAAVGGDAAPAPEPAEALSDDSAPEPGSEPEPRPEPEPELAYAGDAEGIRATPAARRLAREEGVALAELPGTGPRGRVQAFDVREYLKGLATPSAPATFRPETGPLHISRSKGGTGTPVVMIHGFASDATSWAPIESAIKHRPLIRIDLPGHGKSPKLRIRDFAALVKEVRAAFDGLQLDQAHLVGHSLGGAVALALADTRERKVSSLSLIAPAGLGPQVNGEALNGICKATRAESLGPWLRSLVADESLITDGYARLAMQARSDANLRAAQLAMADALFPDGVQAFDLRAALGRIEVPARILWGKSDAILPWSHALQAPGRVALHLFDGVGHMPQLEVAGEVGKILRAQL</sequence>
<evidence type="ECO:0000259" key="5">
    <source>
        <dbReference type="PROSITE" id="PS50968"/>
    </source>
</evidence>
<comment type="similarity">
    <text evidence="2">Belongs to the 2-oxoacid dehydrogenase family.</text>
</comment>
<proteinExistence type="inferred from homology"/>
<dbReference type="PROSITE" id="PS51826">
    <property type="entry name" value="PSBD"/>
    <property type="match status" value="1"/>
</dbReference>
<keyword evidence="3" id="KW-0450">Lipoyl</keyword>
<dbReference type="Gene3D" id="3.40.50.1820">
    <property type="entry name" value="alpha/beta hydrolase"/>
    <property type="match status" value="1"/>
</dbReference>
<reference evidence="7" key="2">
    <citation type="submission" date="2020-09" db="EMBL/GenBank/DDBJ databases">
        <authorList>
            <person name="Sun Q."/>
            <person name="Zhou Y."/>
        </authorList>
    </citation>
    <scope>NUCLEOTIDE SEQUENCE</scope>
    <source>
        <strain evidence="7">CGMCC 1.15762</strain>
    </source>
</reference>
<evidence type="ECO:0000259" key="6">
    <source>
        <dbReference type="PROSITE" id="PS51826"/>
    </source>
</evidence>
<dbReference type="NCBIfam" id="NF011457">
    <property type="entry name" value="PRK14875.1"/>
    <property type="match status" value="1"/>
</dbReference>
<dbReference type="RefSeq" id="WP_188792226.1">
    <property type="nucleotide sequence ID" value="NZ_BMJV01000017.1"/>
</dbReference>
<feature type="domain" description="Peripheral subunit-binding (PSBD)" evidence="6">
    <location>
        <begin position="138"/>
        <end position="175"/>
    </location>
</feature>
<evidence type="ECO:0000256" key="1">
    <source>
        <dbReference type="ARBA" id="ARBA00001938"/>
    </source>
</evidence>
<dbReference type="EMBL" id="BMJV01000017">
    <property type="protein sequence ID" value="GGG87739.1"/>
    <property type="molecule type" value="Genomic_DNA"/>
</dbReference>
<dbReference type="Gene3D" id="4.10.320.10">
    <property type="entry name" value="E3-binding domain"/>
    <property type="match status" value="1"/>
</dbReference>
<dbReference type="SUPFAM" id="SSF47005">
    <property type="entry name" value="Peripheral subunit-binding domain of 2-oxo acid dehydrogenase complex"/>
    <property type="match status" value="1"/>
</dbReference>
<name>A0A8J3EJT1_9RHOB</name>
<dbReference type="Gene3D" id="2.40.50.100">
    <property type="match status" value="1"/>
</dbReference>
<dbReference type="InterPro" id="IPR029058">
    <property type="entry name" value="AB_hydrolase_fold"/>
</dbReference>
<dbReference type="PANTHER" id="PTHR43798">
    <property type="entry name" value="MONOACYLGLYCEROL LIPASE"/>
    <property type="match status" value="1"/>
</dbReference>
<dbReference type="PANTHER" id="PTHR43798:SF33">
    <property type="entry name" value="HYDROLASE, PUTATIVE (AFU_ORTHOLOGUE AFUA_2G14860)-RELATED"/>
    <property type="match status" value="1"/>
</dbReference>
<feature type="compositionally biased region" description="Low complexity" evidence="4">
    <location>
        <begin position="88"/>
        <end position="105"/>
    </location>
</feature>
<dbReference type="CDD" id="cd06849">
    <property type="entry name" value="lipoyl_domain"/>
    <property type="match status" value="1"/>
</dbReference>
<feature type="region of interest" description="Disordered" evidence="4">
    <location>
        <begin position="88"/>
        <end position="134"/>
    </location>
</feature>
<dbReference type="InterPro" id="IPR004167">
    <property type="entry name" value="PSBD"/>
</dbReference>
<reference evidence="7" key="1">
    <citation type="journal article" date="2014" name="Int. J. Syst. Evol. Microbiol.">
        <title>Complete genome sequence of Corynebacterium casei LMG S-19264T (=DSM 44701T), isolated from a smear-ripened cheese.</title>
        <authorList>
            <consortium name="US DOE Joint Genome Institute (JGI-PGF)"/>
            <person name="Walter F."/>
            <person name="Albersmeier A."/>
            <person name="Kalinowski J."/>
            <person name="Ruckert C."/>
        </authorList>
    </citation>
    <scope>NUCLEOTIDE SEQUENCE</scope>
    <source>
        <strain evidence="7">CGMCC 1.15762</strain>
    </source>
</reference>
<dbReference type="Pfam" id="PF02817">
    <property type="entry name" value="E3_binding"/>
    <property type="match status" value="1"/>
</dbReference>
<dbReference type="AlphaFoldDB" id="A0A8J3EJT1"/>
<dbReference type="Pfam" id="PF00561">
    <property type="entry name" value="Abhydrolase_1"/>
    <property type="match status" value="1"/>
</dbReference>
<dbReference type="InterPro" id="IPR000073">
    <property type="entry name" value="AB_hydrolase_1"/>
</dbReference>
<dbReference type="Proteomes" id="UP000617145">
    <property type="component" value="Unassembled WGS sequence"/>
</dbReference>
<dbReference type="PROSITE" id="PS00189">
    <property type="entry name" value="LIPOYL"/>
    <property type="match status" value="1"/>
</dbReference>
<dbReference type="PROSITE" id="PS50968">
    <property type="entry name" value="BIOTINYL_LIPOYL"/>
    <property type="match status" value="1"/>
</dbReference>
<dbReference type="SUPFAM" id="SSF53474">
    <property type="entry name" value="alpha/beta-Hydrolases"/>
    <property type="match status" value="1"/>
</dbReference>
<protein>
    <submittedName>
        <fullName evidence="7">Acetoin dehydrogenase dihydrolipoyllysine-residue acetyltransferase subunit</fullName>
    </submittedName>
</protein>
<comment type="caution">
    <text evidence="7">The sequence shown here is derived from an EMBL/GenBank/DDBJ whole genome shotgun (WGS) entry which is preliminary data.</text>
</comment>
<dbReference type="PRINTS" id="PR00111">
    <property type="entry name" value="ABHYDROLASE"/>
</dbReference>
<dbReference type="GO" id="GO:0016746">
    <property type="term" value="F:acyltransferase activity"/>
    <property type="evidence" value="ECO:0007669"/>
    <property type="project" value="InterPro"/>
</dbReference>
<dbReference type="SUPFAM" id="SSF51230">
    <property type="entry name" value="Single hybrid motif"/>
    <property type="match status" value="1"/>
</dbReference>
<evidence type="ECO:0000256" key="2">
    <source>
        <dbReference type="ARBA" id="ARBA00007317"/>
    </source>
</evidence>
<keyword evidence="8" id="KW-1185">Reference proteome</keyword>
<dbReference type="InterPro" id="IPR003016">
    <property type="entry name" value="2-oxoA_DH_lipoyl-BS"/>
</dbReference>
<evidence type="ECO:0000256" key="4">
    <source>
        <dbReference type="SAM" id="MobiDB-lite"/>
    </source>
</evidence>
<evidence type="ECO:0000313" key="8">
    <source>
        <dbReference type="Proteomes" id="UP000617145"/>
    </source>
</evidence>